<feature type="region of interest" description="Disordered" evidence="1">
    <location>
        <begin position="473"/>
        <end position="526"/>
    </location>
</feature>
<accession>A0A4Z0A6R8</accession>
<evidence type="ECO:0008006" key="4">
    <source>
        <dbReference type="Google" id="ProtNLM"/>
    </source>
</evidence>
<keyword evidence="3" id="KW-1185">Reference proteome</keyword>
<feature type="compositionally biased region" description="Acidic residues" evidence="1">
    <location>
        <begin position="478"/>
        <end position="491"/>
    </location>
</feature>
<sequence>MGYAGLWTRIYDMDPGCLKQFASFSSRLSLDFEIRLIGTPHDSQIAALSNRYSDRVRSLSLLAPREFPMYYISEFLRNFLGHRASRLRSLELTLLGPYRAEDPYEPLFLGDYGLFAGRVSHLQALSVYCPSGALILQMDCPVFRTLQYLCVASNASWQTSPTIHFMSCLQTWTELRELHLYFGLPTDLTDIPHDISSFLPPFKYESCISLPSIRELHLVDHVRLISNFMAHVSLHPSTVLNFEFIVFDQRIFPETNITRSLAAMNLVEQVSELAGAPPVHVELLCSDSGGTFSAPGSPMGRVQVAWSTVPIPDDDDDDDDDEGPVPQFTLVFLSWGCVITQIASLGLALDTLELSYVKTLALDATEPHFLVDWLPAFTKLQNLRDLRIVEAQRAGRFFKALGIPASPGRACLPKLESMYISVRSMRQSTFDALVKALKDRMDLGSPLPVLRIVMDQNEPLGADREKALAQVVGSMESETADLDFKEEEDEDKKDAGSEANVDGGQGMAEEDEVRTEDAGTQGDDSN</sequence>
<evidence type="ECO:0000313" key="3">
    <source>
        <dbReference type="Proteomes" id="UP000298061"/>
    </source>
</evidence>
<comment type="caution">
    <text evidence="2">The sequence shown here is derived from an EMBL/GenBank/DDBJ whole genome shotgun (WGS) entry which is preliminary data.</text>
</comment>
<dbReference type="Proteomes" id="UP000298061">
    <property type="component" value="Unassembled WGS sequence"/>
</dbReference>
<dbReference type="EMBL" id="SFCI01000194">
    <property type="protein sequence ID" value="TFY81599.1"/>
    <property type="molecule type" value="Genomic_DNA"/>
</dbReference>
<evidence type="ECO:0000256" key="1">
    <source>
        <dbReference type="SAM" id="MobiDB-lite"/>
    </source>
</evidence>
<gene>
    <name evidence="2" type="ORF">EWM64_g2416</name>
</gene>
<reference evidence="2 3" key="1">
    <citation type="submission" date="2019-02" db="EMBL/GenBank/DDBJ databases">
        <title>Genome sequencing of the rare red list fungi Hericium alpestre (H. flagellum).</title>
        <authorList>
            <person name="Buettner E."/>
            <person name="Kellner H."/>
        </authorList>
    </citation>
    <scope>NUCLEOTIDE SEQUENCE [LARGE SCALE GENOMIC DNA]</scope>
    <source>
        <strain evidence="2 3">DSM 108284</strain>
    </source>
</reference>
<proteinExistence type="predicted"/>
<dbReference type="AlphaFoldDB" id="A0A4Z0A6R8"/>
<organism evidence="2 3">
    <name type="scientific">Hericium alpestre</name>
    <dbReference type="NCBI Taxonomy" id="135208"/>
    <lineage>
        <taxon>Eukaryota</taxon>
        <taxon>Fungi</taxon>
        <taxon>Dikarya</taxon>
        <taxon>Basidiomycota</taxon>
        <taxon>Agaricomycotina</taxon>
        <taxon>Agaricomycetes</taxon>
        <taxon>Russulales</taxon>
        <taxon>Hericiaceae</taxon>
        <taxon>Hericium</taxon>
    </lineage>
</organism>
<evidence type="ECO:0000313" key="2">
    <source>
        <dbReference type="EMBL" id="TFY81599.1"/>
    </source>
</evidence>
<name>A0A4Z0A6R8_9AGAM</name>
<dbReference type="SUPFAM" id="SSF52047">
    <property type="entry name" value="RNI-like"/>
    <property type="match status" value="1"/>
</dbReference>
<protein>
    <recommendedName>
        <fullName evidence="4">F-box domain-containing protein</fullName>
    </recommendedName>
</protein>